<name>A0ABV2B4L9_9GAMM</name>
<dbReference type="EMBL" id="APND01000005">
    <property type="protein sequence ID" value="MES1930492.1"/>
    <property type="molecule type" value="Genomic_DNA"/>
</dbReference>
<comment type="caution">
    <text evidence="2">The sequence shown here is derived from an EMBL/GenBank/DDBJ whole genome shotgun (WGS) entry which is preliminary data.</text>
</comment>
<feature type="region of interest" description="Disordered" evidence="1">
    <location>
        <begin position="1"/>
        <end position="77"/>
    </location>
</feature>
<gene>
    <name evidence="2" type="ORF">SADO_14619</name>
</gene>
<dbReference type="Proteomes" id="UP001460888">
    <property type="component" value="Unassembled WGS sequence"/>
</dbReference>
<proteinExistence type="predicted"/>
<sequence length="77" mass="8536">MADKKANVHVVPHPDGGWATRRAGSERVSGRHETQQQAIDAGRPVAKRDHVEFLVHGRDGQVRERDSYGNDPFPPKG</sequence>
<keyword evidence="3" id="KW-1185">Reference proteome</keyword>
<evidence type="ECO:0008006" key="4">
    <source>
        <dbReference type="Google" id="ProtNLM"/>
    </source>
</evidence>
<accession>A0ABV2B4L9</accession>
<dbReference type="RefSeq" id="WP_353112747.1">
    <property type="nucleotide sequence ID" value="NZ_APND01000005.1"/>
</dbReference>
<feature type="compositionally biased region" description="Basic and acidic residues" evidence="1">
    <location>
        <begin position="46"/>
        <end position="68"/>
    </location>
</feature>
<evidence type="ECO:0000313" key="3">
    <source>
        <dbReference type="Proteomes" id="UP001460888"/>
    </source>
</evidence>
<reference evidence="2 3" key="1">
    <citation type="submission" date="2013-03" db="EMBL/GenBank/DDBJ databases">
        <title>Salinisphaera dokdonensis CL-ES53 Genome Sequencing.</title>
        <authorList>
            <person name="Li C."/>
            <person name="Lai Q."/>
            <person name="Shao Z."/>
        </authorList>
    </citation>
    <scope>NUCLEOTIDE SEQUENCE [LARGE SCALE GENOMIC DNA]</scope>
    <source>
        <strain evidence="2 3">CL-ES53</strain>
    </source>
</reference>
<dbReference type="Pfam" id="PF09954">
    <property type="entry name" value="DUF2188"/>
    <property type="match status" value="1"/>
</dbReference>
<dbReference type="InterPro" id="IPR018691">
    <property type="entry name" value="DUF2188"/>
</dbReference>
<organism evidence="2 3">
    <name type="scientific">Salinisphaera dokdonensis CL-ES53</name>
    <dbReference type="NCBI Taxonomy" id="1304272"/>
    <lineage>
        <taxon>Bacteria</taxon>
        <taxon>Pseudomonadati</taxon>
        <taxon>Pseudomonadota</taxon>
        <taxon>Gammaproteobacteria</taxon>
        <taxon>Salinisphaerales</taxon>
        <taxon>Salinisphaeraceae</taxon>
        <taxon>Salinisphaera</taxon>
    </lineage>
</organism>
<feature type="compositionally biased region" description="Basic and acidic residues" evidence="1">
    <location>
        <begin position="23"/>
        <end position="34"/>
    </location>
</feature>
<protein>
    <recommendedName>
        <fullName evidence="4">DUF2188 domain-containing protein</fullName>
    </recommendedName>
</protein>
<evidence type="ECO:0000313" key="2">
    <source>
        <dbReference type="EMBL" id="MES1930492.1"/>
    </source>
</evidence>
<evidence type="ECO:0000256" key="1">
    <source>
        <dbReference type="SAM" id="MobiDB-lite"/>
    </source>
</evidence>